<evidence type="ECO:0000313" key="4">
    <source>
        <dbReference type="Proteomes" id="UP000184512"/>
    </source>
</evidence>
<dbReference type="AlphaFoldDB" id="A0A1M6F860"/>
<proteinExistence type="predicted"/>
<organism evidence="3 4">
    <name type="scientific">Tessaracoccus bendigoensis DSM 12906</name>
    <dbReference type="NCBI Taxonomy" id="1123357"/>
    <lineage>
        <taxon>Bacteria</taxon>
        <taxon>Bacillati</taxon>
        <taxon>Actinomycetota</taxon>
        <taxon>Actinomycetes</taxon>
        <taxon>Propionibacteriales</taxon>
        <taxon>Propionibacteriaceae</taxon>
        <taxon>Tessaracoccus</taxon>
    </lineage>
</organism>
<keyword evidence="4" id="KW-1185">Reference proteome</keyword>
<sequence>MGNDNDPTPGEQPQADQTPDDSGTVGVTKQRKMLWLVGIGIGVYLIGQGIWMAVTGQP</sequence>
<feature type="transmembrane region" description="Helical" evidence="2">
    <location>
        <begin position="33"/>
        <end position="54"/>
    </location>
</feature>
<dbReference type="EMBL" id="FQZG01000020">
    <property type="protein sequence ID" value="SHI93863.1"/>
    <property type="molecule type" value="Genomic_DNA"/>
</dbReference>
<evidence type="ECO:0000313" key="3">
    <source>
        <dbReference type="EMBL" id="SHI93863.1"/>
    </source>
</evidence>
<evidence type="ECO:0000256" key="1">
    <source>
        <dbReference type="SAM" id="MobiDB-lite"/>
    </source>
</evidence>
<gene>
    <name evidence="3" type="ORF">SAMN02745244_01376</name>
</gene>
<dbReference type="RefSeq" id="WP_175558263.1">
    <property type="nucleotide sequence ID" value="NZ_FQZG01000020.1"/>
</dbReference>
<name>A0A1M6F860_9ACTN</name>
<protein>
    <submittedName>
        <fullName evidence="3">Uncharacterized protein</fullName>
    </submittedName>
</protein>
<feature type="region of interest" description="Disordered" evidence="1">
    <location>
        <begin position="1"/>
        <end position="26"/>
    </location>
</feature>
<evidence type="ECO:0000256" key="2">
    <source>
        <dbReference type="SAM" id="Phobius"/>
    </source>
</evidence>
<keyword evidence="2" id="KW-1133">Transmembrane helix</keyword>
<feature type="compositionally biased region" description="Polar residues" evidence="1">
    <location>
        <begin position="14"/>
        <end position="26"/>
    </location>
</feature>
<keyword evidence="2" id="KW-0472">Membrane</keyword>
<dbReference type="STRING" id="1123357.SAMN02745244_01376"/>
<keyword evidence="2" id="KW-0812">Transmembrane</keyword>
<dbReference type="Proteomes" id="UP000184512">
    <property type="component" value="Unassembled WGS sequence"/>
</dbReference>
<reference evidence="3 4" key="1">
    <citation type="submission" date="2016-11" db="EMBL/GenBank/DDBJ databases">
        <authorList>
            <person name="Jaros S."/>
            <person name="Januszkiewicz K."/>
            <person name="Wedrychowicz H."/>
        </authorList>
    </citation>
    <scope>NUCLEOTIDE SEQUENCE [LARGE SCALE GENOMIC DNA]</scope>
    <source>
        <strain evidence="3 4">DSM 12906</strain>
    </source>
</reference>
<accession>A0A1M6F860</accession>